<evidence type="ECO:0000256" key="3">
    <source>
        <dbReference type="ARBA" id="ARBA00022537"/>
    </source>
</evidence>
<reference evidence="7" key="1">
    <citation type="submission" date="2024-04" db="EMBL/GenBank/DDBJ databases">
        <title>Salinicola lusitanus LLJ914,a marine bacterium isolated from the Okinawa Trough.</title>
        <authorList>
            <person name="Li J."/>
        </authorList>
    </citation>
    <scope>NUCLEOTIDE SEQUENCE [LARGE SCALE GENOMIC DNA]</scope>
</reference>
<dbReference type="GO" id="GO:0006812">
    <property type="term" value="P:monoatomic cation transport"/>
    <property type="evidence" value="ECO:0007669"/>
    <property type="project" value="InterPro"/>
</dbReference>
<dbReference type="AlphaFoldDB" id="A0AAW0PUJ4"/>
<dbReference type="Gene3D" id="2.60.270.20">
    <property type="entry name" value="Cytolysin/lectin"/>
    <property type="match status" value="2"/>
</dbReference>
<comment type="subcellular location">
    <subcellularLocation>
        <location evidence="2">Nematocyst</location>
    </subcellularLocation>
    <subcellularLocation>
        <location evidence="1">Target cell membrane</location>
    </subcellularLocation>
</comment>
<keyword evidence="4" id="KW-1053">Target membrane</keyword>
<evidence type="ECO:0000256" key="4">
    <source>
        <dbReference type="ARBA" id="ARBA00023298"/>
    </source>
</evidence>
<comment type="caution">
    <text evidence="6">The sequence shown here is derived from an EMBL/GenBank/DDBJ whole genome shotgun (WGS) entry which is preliminary data.</text>
</comment>
<dbReference type="EMBL" id="JBBPFD010000002">
    <property type="protein sequence ID" value="KAK7939338.1"/>
    <property type="molecule type" value="Genomic_DNA"/>
</dbReference>
<keyword evidence="4" id="KW-0472">Membrane</keyword>
<dbReference type="Proteomes" id="UP001460270">
    <property type="component" value="Unassembled WGS sequence"/>
</dbReference>
<evidence type="ECO:0000256" key="2">
    <source>
        <dbReference type="ARBA" id="ARBA00004532"/>
    </source>
</evidence>
<dbReference type="GO" id="GO:0044218">
    <property type="term" value="C:other organism cell membrane"/>
    <property type="evidence" value="ECO:0007669"/>
    <property type="project" value="UniProtKB-KW"/>
</dbReference>
<dbReference type="GO" id="GO:0046930">
    <property type="term" value="C:pore complex"/>
    <property type="evidence" value="ECO:0007669"/>
    <property type="project" value="InterPro"/>
</dbReference>
<sequence>MELAGAILDITSFAIDTGVTTGKIAVAAAPLKRQCHVEISNESKCYSLCNPSLHTRSGFSAEPLPPKIDPLGLGEALFVKAPVVARGAVGVFTYDLLNNSTRCYEGKIAVMYKVPFDLNINRIEYAIGVFASGTECNKQLFRQMSQNTGKNFIKGKAKNTSLTYSGEFLTIRATMSTNYTPAMKIQAHPGMEHVKTAFDIGSTALGGVNKAYGFGKETAKKEGTDRKCSVTISNETSCYILCNPRATHSPGAVGVFTYDLCDNSTGKFTGRMAVMYKVPDLKVKTIAYAVGVVDESTECNSKLFRRMSKATSDPLFTKGRLKGPVSLTEVTL</sequence>
<proteinExistence type="predicted"/>
<protein>
    <submittedName>
        <fullName evidence="6">Uncharacterized protein</fullName>
    </submittedName>
</protein>
<keyword evidence="3" id="KW-1052">Target cell membrane</keyword>
<gene>
    <name evidence="6" type="ORF">WMY93_002664</name>
</gene>
<dbReference type="GO" id="GO:0015267">
    <property type="term" value="F:channel activity"/>
    <property type="evidence" value="ECO:0007669"/>
    <property type="project" value="InterPro"/>
</dbReference>
<dbReference type="GO" id="GO:0042151">
    <property type="term" value="C:nematocyst"/>
    <property type="evidence" value="ECO:0007669"/>
    <property type="project" value="UniProtKB-SubCell"/>
</dbReference>
<dbReference type="InterPro" id="IPR015926">
    <property type="entry name" value="Cytolysin/lectin"/>
</dbReference>
<dbReference type="InterPro" id="IPR050677">
    <property type="entry name" value="Actinoporin_PFT"/>
</dbReference>
<accession>A0AAW0PUJ4</accession>
<evidence type="ECO:0000313" key="6">
    <source>
        <dbReference type="EMBL" id="KAK7939338.1"/>
    </source>
</evidence>
<dbReference type="PANTHER" id="PTHR40388">
    <property type="entry name" value="BRYOPORIN"/>
    <property type="match status" value="1"/>
</dbReference>
<keyword evidence="5" id="KW-0166">Nematocyst</keyword>
<dbReference type="InterPro" id="IPR009104">
    <property type="entry name" value="Anemon_actinoporin-like"/>
</dbReference>
<dbReference type="SUPFAM" id="SSF63724">
    <property type="entry name" value="Cytolysin/lectin"/>
    <property type="match status" value="2"/>
</dbReference>
<dbReference type="GO" id="GO:0051715">
    <property type="term" value="P:cytolysis in another organism"/>
    <property type="evidence" value="ECO:0007669"/>
    <property type="project" value="InterPro"/>
</dbReference>
<dbReference type="GO" id="GO:0046931">
    <property type="term" value="P:pore complex assembly"/>
    <property type="evidence" value="ECO:0007669"/>
    <property type="project" value="InterPro"/>
</dbReference>
<name>A0AAW0PUJ4_9GOBI</name>
<organism evidence="6 7">
    <name type="scientific">Mugilogobius chulae</name>
    <name type="common">yellowstripe goby</name>
    <dbReference type="NCBI Taxonomy" id="88201"/>
    <lineage>
        <taxon>Eukaryota</taxon>
        <taxon>Metazoa</taxon>
        <taxon>Chordata</taxon>
        <taxon>Craniata</taxon>
        <taxon>Vertebrata</taxon>
        <taxon>Euteleostomi</taxon>
        <taxon>Actinopterygii</taxon>
        <taxon>Neopterygii</taxon>
        <taxon>Teleostei</taxon>
        <taxon>Neoteleostei</taxon>
        <taxon>Acanthomorphata</taxon>
        <taxon>Gobiaria</taxon>
        <taxon>Gobiiformes</taxon>
        <taxon>Gobioidei</taxon>
        <taxon>Gobiidae</taxon>
        <taxon>Gobionellinae</taxon>
        <taxon>Mugilogobius</taxon>
    </lineage>
</organism>
<evidence type="ECO:0000313" key="7">
    <source>
        <dbReference type="Proteomes" id="UP001460270"/>
    </source>
</evidence>
<dbReference type="Pfam" id="PF06369">
    <property type="entry name" value="Anemone_cytotox"/>
    <property type="match status" value="1"/>
</dbReference>
<dbReference type="PANTHER" id="PTHR40388:SF2">
    <property type="entry name" value="ACTINOPORIN-LIKE PROTEIN"/>
    <property type="match status" value="1"/>
</dbReference>
<evidence type="ECO:0000256" key="1">
    <source>
        <dbReference type="ARBA" id="ARBA00004175"/>
    </source>
</evidence>
<evidence type="ECO:0000256" key="5">
    <source>
        <dbReference type="ARBA" id="ARBA00023331"/>
    </source>
</evidence>
<keyword evidence="7" id="KW-1185">Reference proteome</keyword>